<evidence type="ECO:0000313" key="2">
    <source>
        <dbReference type="EMBL" id="MDE8563330.1"/>
    </source>
</evidence>
<dbReference type="CDD" id="cd01948">
    <property type="entry name" value="EAL"/>
    <property type="match status" value="1"/>
</dbReference>
<dbReference type="Proteomes" id="UP001213979">
    <property type="component" value="Unassembled WGS sequence"/>
</dbReference>
<sequence>MAITTQSVKRIIDDHLFTNAFQPIYYLPGQSIVGYESLLRCPFVKSPDLLFHDAHENGYLYELDMASITNSIKCFAAYIKAANTHDLFLSLNVYPSTVAAPMFLETLEQLVQAASLAHQQIILEINESERIQNLDEMLQNVYLLKKKGFVVALDDLGKGEYSLQALIEIEPQVIKLDRYFAKDLAKSHKKQRAILSTMQFFNEGTKMILEGIETKEDMQCAQSLGIYFGQGYYLAKPQEL</sequence>
<organism evidence="3 5">
    <name type="scientific">Anoxybacteroides rupiense</name>
    <dbReference type="NCBI Taxonomy" id="311460"/>
    <lineage>
        <taxon>Bacteria</taxon>
        <taxon>Bacillati</taxon>
        <taxon>Bacillota</taxon>
        <taxon>Bacilli</taxon>
        <taxon>Bacillales</taxon>
        <taxon>Anoxybacillaceae</taxon>
        <taxon>Anoxybacteroides</taxon>
    </lineage>
</organism>
<evidence type="ECO:0000313" key="3">
    <source>
        <dbReference type="EMBL" id="MED5053138.1"/>
    </source>
</evidence>
<dbReference type="InterPro" id="IPR035919">
    <property type="entry name" value="EAL_sf"/>
</dbReference>
<dbReference type="EMBL" id="JAQOTG010000003">
    <property type="protein sequence ID" value="MDE8563330.1"/>
    <property type="molecule type" value="Genomic_DNA"/>
</dbReference>
<dbReference type="InterPro" id="IPR001633">
    <property type="entry name" value="EAL_dom"/>
</dbReference>
<dbReference type="PROSITE" id="PS50883">
    <property type="entry name" value="EAL"/>
    <property type="match status" value="1"/>
</dbReference>
<dbReference type="RefSeq" id="WP_159719342.1">
    <property type="nucleotide sequence ID" value="NZ_JACIDF010000005.1"/>
</dbReference>
<dbReference type="PANTHER" id="PTHR33121">
    <property type="entry name" value="CYCLIC DI-GMP PHOSPHODIESTERASE PDEF"/>
    <property type="match status" value="1"/>
</dbReference>
<dbReference type="SMART" id="SM00052">
    <property type="entry name" value="EAL"/>
    <property type="match status" value="1"/>
</dbReference>
<dbReference type="InterPro" id="IPR050706">
    <property type="entry name" value="Cyclic-di-GMP_PDE-like"/>
</dbReference>
<dbReference type="PANTHER" id="PTHR33121:SF76">
    <property type="entry name" value="SIGNALING PROTEIN"/>
    <property type="match status" value="1"/>
</dbReference>
<evidence type="ECO:0000259" key="1">
    <source>
        <dbReference type="PROSITE" id="PS50883"/>
    </source>
</evidence>
<feature type="domain" description="EAL" evidence="1">
    <location>
        <begin position="1"/>
        <end position="240"/>
    </location>
</feature>
<evidence type="ECO:0000313" key="5">
    <source>
        <dbReference type="Proteomes" id="UP001339962"/>
    </source>
</evidence>
<keyword evidence="4" id="KW-1185">Reference proteome</keyword>
<comment type="caution">
    <text evidence="3">The sequence shown here is derived from an EMBL/GenBank/DDBJ whole genome shotgun (WGS) entry which is preliminary data.</text>
</comment>
<name>A0ABD5IY42_9BACL</name>
<protein>
    <submittedName>
        <fullName evidence="3">EAL domain-containing protein</fullName>
    </submittedName>
</protein>
<dbReference type="Gene3D" id="3.20.20.450">
    <property type="entry name" value="EAL domain"/>
    <property type="match status" value="1"/>
</dbReference>
<dbReference type="Pfam" id="PF00563">
    <property type="entry name" value="EAL"/>
    <property type="match status" value="1"/>
</dbReference>
<accession>A0ABD5IY42</accession>
<dbReference type="SUPFAM" id="SSF141868">
    <property type="entry name" value="EAL domain-like"/>
    <property type="match status" value="1"/>
</dbReference>
<reference evidence="3 5" key="2">
    <citation type="submission" date="2023-03" db="EMBL/GenBank/DDBJ databases">
        <title>Bacillus Genome Sequencing.</title>
        <authorList>
            <person name="Dunlap C."/>
        </authorList>
    </citation>
    <scope>NUCLEOTIDE SEQUENCE [LARGE SCALE GENOMIC DNA]</scope>
    <source>
        <strain evidence="3 5">NRS-38</strain>
    </source>
</reference>
<dbReference type="AlphaFoldDB" id="A0ABD5IY42"/>
<reference evidence="2 4" key="1">
    <citation type="submission" date="2023-01" db="EMBL/GenBank/DDBJ databases">
        <title>Genome-based reclassification of Anoxybacillus geothermalis as a later heterotypic synonym of Anoxybacillus rupiensis.</title>
        <authorList>
            <person name="Inan Bektas K."/>
            <person name="Canakci S."/>
            <person name="Belduz A.A."/>
            <person name="Guler H.H."/>
        </authorList>
    </citation>
    <scope>NUCLEOTIDE SEQUENCE [LARGE SCALE GENOMIC DNA]</scope>
    <source>
        <strain evidence="2 4">DSM 17127</strain>
    </source>
</reference>
<evidence type="ECO:0000313" key="4">
    <source>
        <dbReference type="Proteomes" id="UP001213979"/>
    </source>
</evidence>
<proteinExistence type="predicted"/>
<dbReference type="Proteomes" id="UP001339962">
    <property type="component" value="Unassembled WGS sequence"/>
</dbReference>
<gene>
    <name evidence="3" type="ORF">P9850_15160</name>
    <name evidence="2" type="ORF">PNH38_05440</name>
</gene>
<dbReference type="EMBL" id="JARTLI010000039">
    <property type="protein sequence ID" value="MED5053138.1"/>
    <property type="molecule type" value="Genomic_DNA"/>
</dbReference>